<dbReference type="InterPro" id="IPR026838">
    <property type="entry name" value="YheC/D"/>
</dbReference>
<gene>
    <name evidence="1" type="ORF">P4T90_22125</name>
</gene>
<accession>A0ABU6MM27</accession>
<dbReference type="RefSeq" id="WP_066264193.1">
    <property type="nucleotide sequence ID" value="NZ_JARMAB010000040.1"/>
</dbReference>
<evidence type="ECO:0000313" key="2">
    <source>
        <dbReference type="Proteomes" id="UP001341444"/>
    </source>
</evidence>
<dbReference type="Gene3D" id="3.30.470.20">
    <property type="entry name" value="ATP-grasp fold, B domain"/>
    <property type="match status" value="1"/>
</dbReference>
<dbReference type="Pfam" id="PF14398">
    <property type="entry name" value="ATPgrasp_YheCD"/>
    <property type="match status" value="1"/>
</dbReference>
<proteinExistence type="predicted"/>
<organism evidence="1 2">
    <name type="scientific">Heyndrickxia acidicola</name>
    <dbReference type="NCBI Taxonomy" id="209389"/>
    <lineage>
        <taxon>Bacteria</taxon>
        <taxon>Bacillati</taxon>
        <taxon>Bacillota</taxon>
        <taxon>Bacilli</taxon>
        <taxon>Bacillales</taxon>
        <taxon>Bacillaceae</taxon>
        <taxon>Heyndrickxia</taxon>
    </lineage>
</organism>
<comment type="caution">
    <text evidence="1">The sequence shown here is derived from an EMBL/GenBank/DDBJ whole genome shotgun (WGS) entry which is preliminary data.</text>
</comment>
<dbReference type="SUPFAM" id="SSF56059">
    <property type="entry name" value="Glutathione synthetase ATP-binding domain-like"/>
    <property type="match status" value="1"/>
</dbReference>
<protein>
    <submittedName>
        <fullName evidence="1">YheC/YheD family protein</fullName>
    </submittedName>
</protein>
<sequence length="343" mass="39682">MVLLGMLHHRAHPKDVQKAYAYAAVAKVEGVDFFYFSPGKVNIHKQSIMGKVYDKGNWVDKEFPFPDVIFNASGPATSKAEDIVNYLYDRIPFTSHSIGNKMSVYKRIKEGGEYEPYLIPSETYKDFETFDIFANRFDKIVMKPVSGHQGGGILFIEREGKAEYKINENGETNIYSEKALKKLLMEHTKEQEYLIQPFIMCKIKSGHVYDFRLHVQKNGEGRWVITSIYPRIGQLGTFTSNMSNGGYTAYLKHFLKNEFGNKWFDVYQQLKWFSLNFPVHFETLYKGDSFDELGIDIGVDQKRKLWIFEVNWRPGAPMIFDLELDVAKNTIQYAKYLAAANKN</sequence>
<dbReference type="EMBL" id="JARMAB010000040">
    <property type="protein sequence ID" value="MED1205736.1"/>
    <property type="molecule type" value="Genomic_DNA"/>
</dbReference>
<name>A0ABU6MM27_9BACI</name>
<keyword evidence="2" id="KW-1185">Reference proteome</keyword>
<dbReference type="Proteomes" id="UP001341444">
    <property type="component" value="Unassembled WGS sequence"/>
</dbReference>
<evidence type="ECO:0000313" key="1">
    <source>
        <dbReference type="EMBL" id="MED1205736.1"/>
    </source>
</evidence>
<reference evidence="1 2" key="1">
    <citation type="submission" date="2023-03" db="EMBL/GenBank/DDBJ databases">
        <title>Bacillus Genome Sequencing.</title>
        <authorList>
            <person name="Dunlap C."/>
        </authorList>
    </citation>
    <scope>NUCLEOTIDE SEQUENCE [LARGE SCALE GENOMIC DNA]</scope>
    <source>
        <strain evidence="1 2">B-23453</strain>
    </source>
</reference>